<dbReference type="RefSeq" id="WP_167081035.1">
    <property type="nucleotide sequence ID" value="NZ_BAAADC010000001.1"/>
</dbReference>
<evidence type="ECO:0000256" key="2">
    <source>
        <dbReference type="ARBA" id="ARBA00009477"/>
    </source>
</evidence>
<dbReference type="PRINTS" id="PR01490">
    <property type="entry name" value="RTXTOXIND"/>
</dbReference>
<dbReference type="Proteomes" id="UP000570514">
    <property type="component" value="Unassembled WGS sequence"/>
</dbReference>
<dbReference type="InterPro" id="IPR058633">
    <property type="entry name" value="EmrA/FarA_HH"/>
</dbReference>
<dbReference type="EMBL" id="JAASRM010000001">
    <property type="protein sequence ID" value="NIK87437.1"/>
    <property type="molecule type" value="Genomic_DNA"/>
</dbReference>
<accession>A0A846MWS3</accession>
<evidence type="ECO:0000256" key="8">
    <source>
        <dbReference type="ARBA" id="ARBA00023136"/>
    </source>
</evidence>
<evidence type="ECO:0000313" key="13">
    <source>
        <dbReference type="Proteomes" id="UP000570514"/>
    </source>
</evidence>
<dbReference type="AlphaFoldDB" id="A0A846MWS3"/>
<evidence type="ECO:0000256" key="1">
    <source>
        <dbReference type="ARBA" id="ARBA00004377"/>
    </source>
</evidence>
<dbReference type="PANTHER" id="PTHR30386:SF19">
    <property type="entry name" value="MULTIDRUG EXPORT PROTEIN EMRA-RELATED"/>
    <property type="match status" value="1"/>
</dbReference>
<dbReference type="GO" id="GO:0005886">
    <property type="term" value="C:plasma membrane"/>
    <property type="evidence" value="ECO:0007669"/>
    <property type="project" value="UniProtKB-SubCell"/>
</dbReference>
<keyword evidence="3" id="KW-0813">Transport</keyword>
<proteinExistence type="inferred from homology"/>
<dbReference type="InterPro" id="IPR050739">
    <property type="entry name" value="MFP"/>
</dbReference>
<protein>
    <submittedName>
        <fullName evidence="12">Membrane fusion protein (Multidrug efflux system)</fullName>
    </submittedName>
</protein>
<organism evidence="12 13">
    <name type="scientific">Rhizomicrobium palustre</name>
    <dbReference type="NCBI Taxonomy" id="189966"/>
    <lineage>
        <taxon>Bacteria</taxon>
        <taxon>Pseudomonadati</taxon>
        <taxon>Pseudomonadota</taxon>
        <taxon>Alphaproteobacteria</taxon>
        <taxon>Micropepsales</taxon>
        <taxon>Micropepsaceae</taxon>
        <taxon>Rhizomicrobium</taxon>
    </lineage>
</organism>
<dbReference type="PANTHER" id="PTHR30386">
    <property type="entry name" value="MEMBRANE FUSION SUBUNIT OF EMRAB-TOLC MULTIDRUG EFFLUX PUMP"/>
    <property type="match status" value="1"/>
</dbReference>
<keyword evidence="4" id="KW-1003">Cell membrane</keyword>
<keyword evidence="5" id="KW-0997">Cell inner membrane</keyword>
<dbReference type="GO" id="GO:1990961">
    <property type="term" value="P:xenobiotic detoxification by transmembrane export across the plasma membrane"/>
    <property type="evidence" value="ECO:0007669"/>
    <property type="project" value="UniProtKB-ARBA"/>
</dbReference>
<evidence type="ECO:0000259" key="11">
    <source>
        <dbReference type="Pfam" id="PF25963"/>
    </source>
</evidence>
<dbReference type="Pfam" id="PF25963">
    <property type="entry name" value="Beta-barrel_AAEA"/>
    <property type="match status" value="1"/>
</dbReference>
<name>A0A846MWS3_9PROT</name>
<evidence type="ECO:0000256" key="4">
    <source>
        <dbReference type="ARBA" id="ARBA00022475"/>
    </source>
</evidence>
<feature type="domain" description="p-hydroxybenzoic acid efflux pump subunit AaeA-like beta-barrel" evidence="11">
    <location>
        <begin position="244"/>
        <end position="338"/>
    </location>
</feature>
<feature type="domain" description="Multidrug export protein EmrA/FarA alpha-helical hairpin" evidence="10">
    <location>
        <begin position="92"/>
        <end position="204"/>
    </location>
</feature>
<comment type="subcellular location">
    <subcellularLocation>
        <location evidence="1">Cell inner membrane</location>
        <topology evidence="1">Single-pass membrane protein</topology>
    </subcellularLocation>
</comment>
<comment type="caution">
    <text evidence="12">The sequence shown here is derived from an EMBL/GenBank/DDBJ whole genome shotgun (WGS) entry which is preliminary data.</text>
</comment>
<evidence type="ECO:0000256" key="7">
    <source>
        <dbReference type="ARBA" id="ARBA00022989"/>
    </source>
</evidence>
<dbReference type="InterPro" id="IPR058634">
    <property type="entry name" value="AaeA-lik-b-barrel"/>
</dbReference>
<comment type="similarity">
    <text evidence="2">Belongs to the membrane fusion protein (MFP) (TC 8.A.1) family.</text>
</comment>
<keyword evidence="8 9" id="KW-0472">Membrane</keyword>
<dbReference type="Pfam" id="PF25885">
    <property type="entry name" value="HH_EMRA"/>
    <property type="match status" value="1"/>
</dbReference>
<keyword evidence="7 9" id="KW-1133">Transmembrane helix</keyword>
<dbReference type="Gene3D" id="2.40.30.170">
    <property type="match status" value="1"/>
</dbReference>
<keyword evidence="13" id="KW-1185">Reference proteome</keyword>
<gene>
    <name evidence="12" type="ORF">FHS83_000755</name>
</gene>
<evidence type="ECO:0000256" key="5">
    <source>
        <dbReference type="ARBA" id="ARBA00022519"/>
    </source>
</evidence>
<evidence type="ECO:0000256" key="9">
    <source>
        <dbReference type="SAM" id="Phobius"/>
    </source>
</evidence>
<keyword evidence="6 9" id="KW-0812">Transmembrane</keyword>
<dbReference type="GO" id="GO:0015721">
    <property type="term" value="P:bile acid and bile salt transport"/>
    <property type="evidence" value="ECO:0007669"/>
    <property type="project" value="UniProtKB-ARBA"/>
</dbReference>
<feature type="transmembrane region" description="Helical" evidence="9">
    <location>
        <begin position="19"/>
        <end position="39"/>
    </location>
</feature>
<reference evidence="12 13" key="1">
    <citation type="submission" date="2020-03" db="EMBL/GenBank/DDBJ databases">
        <title>Genomic Encyclopedia of Type Strains, Phase IV (KMG-IV): sequencing the most valuable type-strain genomes for metagenomic binning, comparative biology and taxonomic classification.</title>
        <authorList>
            <person name="Goeker M."/>
        </authorList>
    </citation>
    <scope>NUCLEOTIDE SEQUENCE [LARGE SCALE GENOMIC DNA]</scope>
    <source>
        <strain evidence="12 13">DSM 19867</strain>
    </source>
</reference>
<dbReference type="GO" id="GO:0046677">
    <property type="term" value="P:response to antibiotic"/>
    <property type="evidence" value="ECO:0007669"/>
    <property type="project" value="UniProtKB-ARBA"/>
</dbReference>
<dbReference type="SUPFAM" id="SSF111369">
    <property type="entry name" value="HlyD-like secretion proteins"/>
    <property type="match status" value="1"/>
</dbReference>
<evidence type="ECO:0000313" key="12">
    <source>
        <dbReference type="EMBL" id="NIK87437.1"/>
    </source>
</evidence>
<evidence type="ECO:0000256" key="3">
    <source>
        <dbReference type="ARBA" id="ARBA00022448"/>
    </source>
</evidence>
<evidence type="ECO:0000256" key="6">
    <source>
        <dbReference type="ARBA" id="ARBA00022692"/>
    </source>
</evidence>
<sequence>MSDTAAPAQNGNGSRRRMLIILGAVVAAGLLIYALYWLLYARFYVSTNDAYVAGNTVSITAREQGTVLALHADDTQAVRQGQVLVELDPVKAKVAVDAAAADLARTVRGVRSAFSKVDQLRAQVVAARTAYMQAADDYKRRAAAGASISHEELAHARDALAVAKANLTATQGTLDQAYAAVSGTAIENNPDVMAAEARLRQAMVVFSHMRLVAPVAGQVAQRTVQLGEQVAPGTPLMTVVPLDSLWVDANFKESELSDIRVGQPVTVKADLYGSSVTYHGHVVGLGAGTGSAFALLPPQNASGNWIKIVQRVPVRVALDPAELRQNPLRVGLSVDVSVDVSDHEGKAPVAGPAAMRTVADDGGTAEADRMIQTIVKENSRT</sequence>
<evidence type="ECO:0000259" key="10">
    <source>
        <dbReference type="Pfam" id="PF25885"/>
    </source>
</evidence>
<dbReference type="FunFam" id="2.40.30.170:FF:000003">
    <property type="entry name" value="Multidrug resistance protein A"/>
    <property type="match status" value="1"/>
</dbReference>